<evidence type="ECO:0000259" key="2">
    <source>
        <dbReference type="PROSITE" id="PS50883"/>
    </source>
</evidence>
<dbReference type="PANTHER" id="PTHR44757">
    <property type="entry name" value="DIGUANYLATE CYCLASE DGCP"/>
    <property type="match status" value="1"/>
</dbReference>
<dbReference type="RefSeq" id="WP_183626853.1">
    <property type="nucleotide sequence ID" value="NZ_JACIDX010000011.1"/>
</dbReference>
<dbReference type="Gene3D" id="3.30.70.270">
    <property type="match status" value="1"/>
</dbReference>
<dbReference type="AlphaFoldDB" id="A0A7W6CLN6"/>
<name>A0A7W6CLN6_9SPHN</name>
<feature type="transmembrane region" description="Helical" evidence="1">
    <location>
        <begin position="120"/>
        <end position="138"/>
    </location>
</feature>
<dbReference type="Gene3D" id="3.20.20.450">
    <property type="entry name" value="EAL domain"/>
    <property type="match status" value="1"/>
</dbReference>
<dbReference type="SUPFAM" id="SSF141868">
    <property type="entry name" value="EAL domain-like"/>
    <property type="match status" value="1"/>
</dbReference>
<dbReference type="InterPro" id="IPR001633">
    <property type="entry name" value="EAL_dom"/>
</dbReference>
<reference evidence="4 5" key="1">
    <citation type="submission" date="2020-08" db="EMBL/GenBank/DDBJ databases">
        <title>Genomic Encyclopedia of Type Strains, Phase IV (KMG-IV): sequencing the most valuable type-strain genomes for metagenomic binning, comparative biology and taxonomic classification.</title>
        <authorList>
            <person name="Goeker M."/>
        </authorList>
    </citation>
    <scope>NUCLEOTIDE SEQUENCE [LARGE SCALE GENOMIC DNA]</scope>
    <source>
        <strain evidence="4 5">DSM 27057</strain>
    </source>
</reference>
<dbReference type="SUPFAM" id="SSF55073">
    <property type="entry name" value="Nucleotide cyclase"/>
    <property type="match status" value="1"/>
</dbReference>
<keyword evidence="1" id="KW-1133">Transmembrane helix</keyword>
<comment type="caution">
    <text evidence="4">The sequence shown here is derived from an EMBL/GenBank/DDBJ whole genome shotgun (WGS) entry which is preliminary data.</text>
</comment>
<accession>A0A7W6CLN6</accession>
<dbReference type="SMART" id="SM00052">
    <property type="entry name" value="EAL"/>
    <property type="match status" value="1"/>
</dbReference>
<dbReference type="Gene3D" id="3.30.450.20">
    <property type="entry name" value="PAS domain"/>
    <property type="match status" value="1"/>
</dbReference>
<keyword evidence="1" id="KW-0472">Membrane</keyword>
<feature type="domain" description="EAL" evidence="2">
    <location>
        <begin position="500"/>
        <end position="750"/>
    </location>
</feature>
<dbReference type="EMBL" id="JACIDX010000011">
    <property type="protein sequence ID" value="MBB3956030.1"/>
    <property type="molecule type" value="Genomic_DNA"/>
</dbReference>
<dbReference type="SUPFAM" id="SSF55785">
    <property type="entry name" value="PYP-like sensor domain (PAS domain)"/>
    <property type="match status" value="1"/>
</dbReference>
<feature type="transmembrane region" description="Helical" evidence="1">
    <location>
        <begin position="53"/>
        <end position="72"/>
    </location>
</feature>
<feature type="transmembrane region" description="Helical" evidence="1">
    <location>
        <begin position="169"/>
        <end position="187"/>
    </location>
</feature>
<gene>
    <name evidence="4" type="ORF">GGR38_002987</name>
</gene>
<dbReference type="PROSITE" id="PS50887">
    <property type="entry name" value="GGDEF"/>
    <property type="match status" value="1"/>
</dbReference>
<organism evidence="4 5">
    <name type="scientific">Novosphingobium sediminicola</name>
    <dbReference type="NCBI Taxonomy" id="563162"/>
    <lineage>
        <taxon>Bacteria</taxon>
        <taxon>Pseudomonadati</taxon>
        <taxon>Pseudomonadota</taxon>
        <taxon>Alphaproteobacteria</taxon>
        <taxon>Sphingomonadales</taxon>
        <taxon>Sphingomonadaceae</taxon>
        <taxon>Novosphingobium</taxon>
    </lineage>
</organism>
<keyword evidence="1" id="KW-0812">Transmembrane</keyword>
<evidence type="ECO:0000313" key="5">
    <source>
        <dbReference type="Proteomes" id="UP000548867"/>
    </source>
</evidence>
<feature type="domain" description="GGDEF" evidence="3">
    <location>
        <begin position="358"/>
        <end position="491"/>
    </location>
</feature>
<dbReference type="InterPro" id="IPR000160">
    <property type="entry name" value="GGDEF_dom"/>
</dbReference>
<proteinExistence type="predicted"/>
<protein>
    <submittedName>
        <fullName evidence="4">Diguanylate cyclase (GGDEF)-like protein</fullName>
    </submittedName>
</protein>
<dbReference type="NCBIfam" id="TIGR00254">
    <property type="entry name" value="GGDEF"/>
    <property type="match status" value="1"/>
</dbReference>
<keyword evidence="5" id="KW-1185">Reference proteome</keyword>
<dbReference type="InterPro" id="IPR035919">
    <property type="entry name" value="EAL_sf"/>
</dbReference>
<dbReference type="SMART" id="SM00267">
    <property type="entry name" value="GGDEF"/>
    <property type="match status" value="1"/>
</dbReference>
<feature type="transmembrane region" description="Helical" evidence="1">
    <location>
        <begin position="145"/>
        <end position="163"/>
    </location>
</feature>
<dbReference type="Proteomes" id="UP000548867">
    <property type="component" value="Unassembled WGS sequence"/>
</dbReference>
<dbReference type="PANTHER" id="PTHR44757:SF2">
    <property type="entry name" value="BIOFILM ARCHITECTURE MAINTENANCE PROTEIN MBAA"/>
    <property type="match status" value="1"/>
</dbReference>
<dbReference type="InterPro" id="IPR029787">
    <property type="entry name" value="Nucleotide_cyclase"/>
</dbReference>
<dbReference type="PROSITE" id="PS50883">
    <property type="entry name" value="EAL"/>
    <property type="match status" value="1"/>
</dbReference>
<evidence type="ECO:0000313" key="4">
    <source>
        <dbReference type="EMBL" id="MBB3956030.1"/>
    </source>
</evidence>
<evidence type="ECO:0000259" key="3">
    <source>
        <dbReference type="PROSITE" id="PS50887"/>
    </source>
</evidence>
<dbReference type="CDD" id="cd01948">
    <property type="entry name" value="EAL"/>
    <property type="match status" value="1"/>
</dbReference>
<dbReference type="Pfam" id="PF00990">
    <property type="entry name" value="GGDEF"/>
    <property type="match status" value="1"/>
</dbReference>
<dbReference type="InterPro" id="IPR035965">
    <property type="entry name" value="PAS-like_dom_sf"/>
</dbReference>
<sequence length="755" mass="83018">MFNPLPQQTGDTARQLLTERIEDNLRRAVTGAAGGTVNAVAVALTMLSSPDPAMVLAWLACIFAVAGARLELALRRKRARWATIDVRRDLWHIHATALANGLLWGAGIAAGASIANTRQFIVIAILSGGMLGASVLTYSTMALAAVLFMAPICVGTIIAWALFPGAQVWVGALFCASYLLILSRGAFQSQREFARAFHAREALRETGATVQLLLNDFEAQSADWLWKVDGEGRIQDPSPRFGDAARRAWQLLDGAPLSGLFDPCPETERLIEHLALRTPFRDITLPLTLDGSPHWWTLSAQPWQDGMRGVARDVTAQKRAEARVSHMAHYDGLTNLANRFLFNETLAGALLRRRAQDDEIAVLYLDLDRFKSVNDTLGHPVGDKLLCEVARRIECAVRKSDLVARLGGDEFAILMQGRRIDHVAERTAAHIIEAVRQPCMIDEGQVLTSTSIGIAVSRDNRTEAATLMKQADLALYVAKGRGRGVFSHFEPGMDEAAAARRELEMDMRVGLSEGQFELHYQPLIDVPTRRTVAYEALVRWRHPTRGMVMPDLFIPLAEETGLVVPLGDWVIRRACEEMAQWPEYLRVAVNLSPAQLRSTGLISTVMQAIAENGVAPDRLELEITENVLLKDNAVHGALLHKLRGLGVRVALDDFGTGYSSLNYLRAFPFDKIKIDRCFLKGLGESDETLPIVRAVIALARAMGMTTTAEGVENEHQMRVLLAEGCDQAQGYLFSRARPAANFPELRRAGPQAAAH</sequence>
<dbReference type="InterPro" id="IPR043128">
    <property type="entry name" value="Rev_trsase/Diguanyl_cyclase"/>
</dbReference>
<dbReference type="Pfam" id="PF00563">
    <property type="entry name" value="EAL"/>
    <property type="match status" value="1"/>
</dbReference>
<dbReference type="InterPro" id="IPR052155">
    <property type="entry name" value="Biofilm_reg_signaling"/>
</dbReference>
<evidence type="ECO:0000256" key="1">
    <source>
        <dbReference type="SAM" id="Phobius"/>
    </source>
</evidence>
<dbReference type="CDD" id="cd01949">
    <property type="entry name" value="GGDEF"/>
    <property type="match status" value="1"/>
</dbReference>